<dbReference type="FunFam" id="3.30.420.10:FF:000006">
    <property type="entry name" value="Ribonuclease HII"/>
    <property type="match status" value="1"/>
</dbReference>
<dbReference type="EMBL" id="JACHTF010000010">
    <property type="protein sequence ID" value="MBB1060967.1"/>
    <property type="molecule type" value="Genomic_DNA"/>
</dbReference>
<feature type="binding site" evidence="14 15">
    <location>
        <position position="22"/>
    </location>
    <ligand>
        <name>a divalent metal cation</name>
        <dbReference type="ChEBI" id="CHEBI:60240"/>
    </ligand>
</feature>
<keyword evidence="10 14" id="KW-0479">Metal-binding</keyword>
<comment type="similarity">
    <text evidence="5 14 16">Belongs to the RNase HII family.</text>
</comment>
<dbReference type="InterPro" id="IPR012337">
    <property type="entry name" value="RNaseH-like_sf"/>
</dbReference>
<comment type="cofactor">
    <cofactor evidence="14 15">
        <name>Mn(2+)</name>
        <dbReference type="ChEBI" id="CHEBI:29035"/>
    </cofactor>
    <cofactor evidence="14 15">
        <name>Mg(2+)</name>
        <dbReference type="ChEBI" id="CHEBI:18420"/>
    </cofactor>
    <text evidence="14 15">Manganese or magnesium. Binds 1 divalent metal ion per monomer in the absence of substrate. May bind a second metal ion after substrate binding.</text>
</comment>
<keyword evidence="8 14" id="KW-0963">Cytoplasm</keyword>
<evidence type="ECO:0000256" key="6">
    <source>
        <dbReference type="ARBA" id="ARBA00012180"/>
    </source>
</evidence>
<evidence type="ECO:0000313" key="19">
    <source>
        <dbReference type="Proteomes" id="UP000523196"/>
    </source>
</evidence>
<dbReference type="GO" id="GO:0003723">
    <property type="term" value="F:RNA binding"/>
    <property type="evidence" value="ECO:0007669"/>
    <property type="project" value="UniProtKB-UniRule"/>
</dbReference>
<evidence type="ECO:0000256" key="3">
    <source>
        <dbReference type="ARBA" id="ARBA00004065"/>
    </source>
</evidence>
<dbReference type="GO" id="GO:0005737">
    <property type="term" value="C:cytoplasm"/>
    <property type="evidence" value="ECO:0007669"/>
    <property type="project" value="UniProtKB-SubCell"/>
</dbReference>
<reference evidence="18 19" key="1">
    <citation type="submission" date="2020-08" db="EMBL/GenBank/DDBJ databases">
        <authorList>
            <person name="Xu S."/>
            <person name="Li A."/>
        </authorList>
    </citation>
    <scope>NUCLEOTIDE SEQUENCE [LARGE SCALE GENOMIC DNA]</scope>
    <source>
        <strain evidence="18 19">119BY6-57</strain>
    </source>
</reference>
<keyword evidence="9 14" id="KW-0540">Nuclease</keyword>
<protein>
    <recommendedName>
        <fullName evidence="7 14">Ribonuclease HII</fullName>
        <shortName evidence="14">RNase HII</shortName>
        <ecNumber evidence="6 14">3.1.26.4</ecNumber>
    </recommendedName>
</protein>
<name>A0A7W3TMC1_9GAMM</name>
<dbReference type="GO" id="GO:0006298">
    <property type="term" value="P:mismatch repair"/>
    <property type="evidence" value="ECO:0007669"/>
    <property type="project" value="TreeGrafter"/>
</dbReference>
<accession>A0A7W3TMC1</accession>
<comment type="catalytic activity">
    <reaction evidence="1 14 15 16">
        <text>Endonucleolytic cleavage to 5'-phosphomonoester.</text>
        <dbReference type="EC" id="3.1.26.4"/>
    </reaction>
</comment>
<dbReference type="Gene3D" id="3.30.420.10">
    <property type="entry name" value="Ribonuclease H-like superfamily/Ribonuclease H"/>
    <property type="match status" value="1"/>
</dbReference>
<evidence type="ECO:0000256" key="14">
    <source>
        <dbReference type="HAMAP-Rule" id="MF_00052"/>
    </source>
</evidence>
<keyword evidence="12 14" id="KW-0378">Hydrolase</keyword>
<sequence length="206" mass="21790">MTQGADLFSLATDARHVAGVDEAGRGPLAGPVAVAAVILDPARPIEGLDDSKKLSGKRRLALFPLIQSRALAWHIELVDAGEIDRINILQATLQGMARAVAALQPRASLARIDGNKVPTGLPCHGEALVGGDALDPAIMAASILAKVARDRWMLELHARFPVYGFDAHKGYPTPEHLAALALHGPCPAHRRSFAPVRRALQAVVPA</sequence>
<dbReference type="PROSITE" id="PS51975">
    <property type="entry name" value="RNASE_H_2"/>
    <property type="match status" value="1"/>
</dbReference>
<feature type="binding site" evidence="14 15">
    <location>
        <position position="21"/>
    </location>
    <ligand>
        <name>a divalent metal cation</name>
        <dbReference type="ChEBI" id="CHEBI:60240"/>
    </ligand>
</feature>
<evidence type="ECO:0000256" key="1">
    <source>
        <dbReference type="ARBA" id="ARBA00000077"/>
    </source>
</evidence>
<dbReference type="Pfam" id="PF01351">
    <property type="entry name" value="RNase_HII"/>
    <property type="match status" value="1"/>
</dbReference>
<dbReference type="NCBIfam" id="NF000595">
    <property type="entry name" value="PRK00015.1-3"/>
    <property type="match status" value="1"/>
</dbReference>
<evidence type="ECO:0000256" key="12">
    <source>
        <dbReference type="ARBA" id="ARBA00022801"/>
    </source>
</evidence>
<dbReference type="PANTHER" id="PTHR10954">
    <property type="entry name" value="RIBONUCLEASE H2 SUBUNIT A"/>
    <property type="match status" value="1"/>
</dbReference>
<dbReference type="InterPro" id="IPR024567">
    <property type="entry name" value="RNase_HII/HIII_dom"/>
</dbReference>
<evidence type="ECO:0000256" key="10">
    <source>
        <dbReference type="ARBA" id="ARBA00022723"/>
    </source>
</evidence>
<dbReference type="InterPro" id="IPR036397">
    <property type="entry name" value="RNaseH_sf"/>
</dbReference>
<evidence type="ECO:0000259" key="17">
    <source>
        <dbReference type="PROSITE" id="PS51975"/>
    </source>
</evidence>
<comment type="subcellular location">
    <subcellularLocation>
        <location evidence="4 14">Cytoplasm</location>
    </subcellularLocation>
</comment>
<dbReference type="GO" id="GO:0043137">
    <property type="term" value="P:DNA replication, removal of RNA primer"/>
    <property type="evidence" value="ECO:0007669"/>
    <property type="project" value="TreeGrafter"/>
</dbReference>
<dbReference type="GO" id="GO:0004523">
    <property type="term" value="F:RNA-DNA hybrid ribonuclease activity"/>
    <property type="evidence" value="ECO:0007669"/>
    <property type="project" value="UniProtKB-UniRule"/>
</dbReference>
<dbReference type="EC" id="3.1.26.4" evidence="6 14"/>
<dbReference type="InterPro" id="IPR022898">
    <property type="entry name" value="RNase_HII"/>
</dbReference>
<evidence type="ECO:0000256" key="8">
    <source>
        <dbReference type="ARBA" id="ARBA00022490"/>
    </source>
</evidence>
<evidence type="ECO:0000313" key="18">
    <source>
        <dbReference type="EMBL" id="MBB1060967.1"/>
    </source>
</evidence>
<evidence type="ECO:0000256" key="13">
    <source>
        <dbReference type="ARBA" id="ARBA00023211"/>
    </source>
</evidence>
<gene>
    <name evidence="14" type="primary">rnhB</name>
    <name evidence="18" type="ORF">H4F98_10310</name>
</gene>
<dbReference type="AlphaFoldDB" id="A0A7W3TMC1"/>
<dbReference type="RefSeq" id="WP_182687386.1">
    <property type="nucleotide sequence ID" value="NZ_JACHTF010000010.1"/>
</dbReference>
<dbReference type="PANTHER" id="PTHR10954:SF18">
    <property type="entry name" value="RIBONUCLEASE HII"/>
    <property type="match status" value="1"/>
</dbReference>
<dbReference type="Proteomes" id="UP000523196">
    <property type="component" value="Unassembled WGS sequence"/>
</dbReference>
<proteinExistence type="inferred from homology"/>
<evidence type="ECO:0000256" key="2">
    <source>
        <dbReference type="ARBA" id="ARBA00001946"/>
    </source>
</evidence>
<keyword evidence="13 14" id="KW-0464">Manganese</keyword>
<feature type="domain" description="RNase H type-2" evidence="17">
    <location>
        <begin position="15"/>
        <end position="205"/>
    </location>
</feature>
<comment type="function">
    <text evidence="3 14 16">Endonuclease that specifically degrades the RNA of RNA-DNA hybrids.</text>
</comment>
<evidence type="ECO:0000256" key="5">
    <source>
        <dbReference type="ARBA" id="ARBA00007383"/>
    </source>
</evidence>
<evidence type="ECO:0000256" key="7">
    <source>
        <dbReference type="ARBA" id="ARBA00019179"/>
    </source>
</evidence>
<organism evidence="18 19">
    <name type="scientific">Marilutibacter spongiae</name>
    <dbReference type="NCBI Taxonomy" id="2025720"/>
    <lineage>
        <taxon>Bacteria</taxon>
        <taxon>Pseudomonadati</taxon>
        <taxon>Pseudomonadota</taxon>
        <taxon>Gammaproteobacteria</taxon>
        <taxon>Lysobacterales</taxon>
        <taxon>Lysobacteraceae</taxon>
        <taxon>Marilutibacter</taxon>
    </lineage>
</organism>
<dbReference type="SUPFAM" id="SSF53098">
    <property type="entry name" value="Ribonuclease H-like"/>
    <property type="match status" value="1"/>
</dbReference>
<dbReference type="GO" id="GO:0032299">
    <property type="term" value="C:ribonuclease H2 complex"/>
    <property type="evidence" value="ECO:0007669"/>
    <property type="project" value="TreeGrafter"/>
</dbReference>
<dbReference type="HAMAP" id="MF_00052_B">
    <property type="entry name" value="RNase_HII_B"/>
    <property type="match status" value="1"/>
</dbReference>
<dbReference type="InterPro" id="IPR001352">
    <property type="entry name" value="RNase_HII/HIII"/>
</dbReference>
<evidence type="ECO:0000256" key="9">
    <source>
        <dbReference type="ARBA" id="ARBA00022722"/>
    </source>
</evidence>
<keyword evidence="19" id="KW-1185">Reference proteome</keyword>
<evidence type="ECO:0000256" key="15">
    <source>
        <dbReference type="PROSITE-ProRule" id="PRU01319"/>
    </source>
</evidence>
<evidence type="ECO:0000256" key="16">
    <source>
        <dbReference type="RuleBase" id="RU003515"/>
    </source>
</evidence>
<keyword evidence="11 14" id="KW-0255">Endonuclease</keyword>
<feature type="binding site" evidence="14 15">
    <location>
        <position position="113"/>
    </location>
    <ligand>
        <name>a divalent metal cation</name>
        <dbReference type="ChEBI" id="CHEBI:60240"/>
    </ligand>
</feature>
<evidence type="ECO:0000256" key="11">
    <source>
        <dbReference type="ARBA" id="ARBA00022759"/>
    </source>
</evidence>
<dbReference type="CDD" id="cd07182">
    <property type="entry name" value="RNase_HII_bacteria_HII_like"/>
    <property type="match status" value="1"/>
</dbReference>
<evidence type="ECO:0000256" key="4">
    <source>
        <dbReference type="ARBA" id="ARBA00004496"/>
    </source>
</evidence>
<comment type="caution">
    <text evidence="18">The sequence shown here is derived from an EMBL/GenBank/DDBJ whole genome shotgun (WGS) entry which is preliminary data.</text>
</comment>
<dbReference type="GO" id="GO:0030145">
    <property type="term" value="F:manganese ion binding"/>
    <property type="evidence" value="ECO:0007669"/>
    <property type="project" value="UniProtKB-UniRule"/>
</dbReference>
<comment type="cofactor">
    <cofactor evidence="2">
        <name>Mg(2+)</name>
        <dbReference type="ChEBI" id="CHEBI:18420"/>
    </cofactor>
</comment>